<dbReference type="SUPFAM" id="SSF53335">
    <property type="entry name" value="S-adenosyl-L-methionine-dependent methyltransferases"/>
    <property type="match status" value="1"/>
</dbReference>
<evidence type="ECO:0000313" key="11">
    <source>
        <dbReference type="Proteomes" id="UP001193081"/>
    </source>
</evidence>
<evidence type="ECO:0000256" key="7">
    <source>
        <dbReference type="ARBA" id="ARBA00047942"/>
    </source>
</evidence>
<dbReference type="InterPro" id="IPR050953">
    <property type="entry name" value="N4_N6_ade-DNA_methylase"/>
</dbReference>
<dbReference type="Proteomes" id="UP001193081">
    <property type="component" value="Unassembled WGS sequence"/>
</dbReference>
<keyword evidence="4" id="KW-0949">S-adenosyl-L-methionine</keyword>
<name>A0ABS4DFK9_9CHLR</name>
<dbReference type="EMBL" id="SIJK02000060">
    <property type="protein sequence ID" value="MBP1468221.1"/>
    <property type="molecule type" value="Genomic_DNA"/>
</dbReference>
<protein>
    <recommendedName>
        <fullName evidence="1">site-specific DNA-methyltransferase (adenine-specific)</fullName>
        <ecNumber evidence="1">2.1.1.72</ecNumber>
    </recommendedName>
</protein>
<dbReference type="GO" id="GO:0032259">
    <property type="term" value="P:methylation"/>
    <property type="evidence" value="ECO:0007669"/>
    <property type="project" value="UniProtKB-KW"/>
</dbReference>
<dbReference type="InterPro" id="IPR011639">
    <property type="entry name" value="MethylTrfase_TaqI-like_dom"/>
</dbReference>
<dbReference type="PANTHER" id="PTHR33841:SF6">
    <property type="entry name" value="TYPE II METHYLTRANSFERASE M.HINDII"/>
    <property type="match status" value="1"/>
</dbReference>
<evidence type="ECO:0000256" key="4">
    <source>
        <dbReference type="ARBA" id="ARBA00022691"/>
    </source>
</evidence>
<dbReference type="InterPro" id="IPR025931">
    <property type="entry name" value="TaqI_C"/>
</dbReference>
<comment type="caution">
    <text evidence="10">The sequence shown here is derived from an EMBL/GenBank/DDBJ whole genome shotgun (WGS) entry which is preliminary data.</text>
</comment>
<dbReference type="PROSITE" id="PS00092">
    <property type="entry name" value="N6_MTASE"/>
    <property type="match status" value="1"/>
</dbReference>
<evidence type="ECO:0000259" key="8">
    <source>
        <dbReference type="Pfam" id="PF07669"/>
    </source>
</evidence>
<evidence type="ECO:0000256" key="3">
    <source>
        <dbReference type="ARBA" id="ARBA00022679"/>
    </source>
</evidence>
<dbReference type="InterPro" id="IPR029063">
    <property type="entry name" value="SAM-dependent_MTases_sf"/>
</dbReference>
<dbReference type="PRINTS" id="PR00507">
    <property type="entry name" value="N12N6MTFRASE"/>
</dbReference>
<evidence type="ECO:0000256" key="1">
    <source>
        <dbReference type="ARBA" id="ARBA00011900"/>
    </source>
</evidence>
<keyword evidence="3" id="KW-0808">Transferase</keyword>
<organism evidence="10 11">
    <name type="scientific">Candidatus Chloroploca mongolica</name>
    <dbReference type="NCBI Taxonomy" id="2528176"/>
    <lineage>
        <taxon>Bacteria</taxon>
        <taxon>Bacillati</taxon>
        <taxon>Chloroflexota</taxon>
        <taxon>Chloroflexia</taxon>
        <taxon>Chloroflexales</taxon>
        <taxon>Chloroflexineae</taxon>
        <taxon>Oscillochloridaceae</taxon>
        <taxon>Candidatus Chloroploca</taxon>
    </lineage>
</organism>
<evidence type="ECO:0000259" key="9">
    <source>
        <dbReference type="Pfam" id="PF12950"/>
    </source>
</evidence>
<dbReference type="Pfam" id="PF07669">
    <property type="entry name" value="Eco57I"/>
    <property type="match status" value="1"/>
</dbReference>
<feature type="domain" description="Type II methyltransferase M.TaqI-like" evidence="8">
    <location>
        <begin position="164"/>
        <end position="262"/>
    </location>
</feature>
<dbReference type="EC" id="2.1.1.72" evidence="1"/>
<gene>
    <name evidence="10" type="ORF">EYB53_021095</name>
</gene>
<reference evidence="10 11" key="1">
    <citation type="submission" date="2021-03" db="EMBL/GenBank/DDBJ databases">
        <authorList>
            <person name="Grouzdev D.S."/>
        </authorList>
    </citation>
    <scope>NUCLEOTIDE SEQUENCE [LARGE SCALE GENOMIC DNA]</scope>
    <source>
        <strain evidence="10 11">M50-1</strain>
    </source>
</reference>
<evidence type="ECO:0000256" key="5">
    <source>
        <dbReference type="ARBA" id="ARBA00022747"/>
    </source>
</evidence>
<evidence type="ECO:0000313" key="10">
    <source>
        <dbReference type="EMBL" id="MBP1468221.1"/>
    </source>
</evidence>
<dbReference type="RefSeq" id="WP_135480756.1">
    <property type="nucleotide sequence ID" value="NZ_SIJK02000060.1"/>
</dbReference>
<dbReference type="GO" id="GO:0008168">
    <property type="term" value="F:methyltransferase activity"/>
    <property type="evidence" value="ECO:0007669"/>
    <property type="project" value="UniProtKB-KW"/>
</dbReference>
<evidence type="ECO:0000256" key="2">
    <source>
        <dbReference type="ARBA" id="ARBA00022603"/>
    </source>
</evidence>
<dbReference type="Gene3D" id="3.40.50.150">
    <property type="entry name" value="Vaccinia Virus protein VP39"/>
    <property type="match status" value="1"/>
</dbReference>
<sequence>MQDQWLDEQVQHQERGLAEAARQLGLNLPMADVLKHHFANAEELERGAVFTREEVVDFMLDLAGYTSDKPLASFRILEPSFGRGDFLIRITHRLLASIQAQPLERTTLIAHLAPAIRAVEVHQASIAHTKADLARLLRDHGLPDHEIRLLLDQWIIEGDFLLVDLPVSFTHVVGNPPYVRQERIPDALLAEYRARYRTIYDRADLYIPFIERSLTHLATDGVCALICADRWTKNKYGGPLRQFIAEQYHLKAYIDMVDTDAFSSEVIAYPAITVLSKTRPGPTRVVCKPALDRANLSRIAAAMHTAELPTYADITEVTNVAHGREPWLFQAGEHVALLRRLEASLPTLEMAGCTVGIGVATGADKVFIGKYSELPVETSRKLPLVTTRDIAAGRVAWQGLAVVNPFNDDGTLVDLARFPQLAAYLHQHEVVIRQRNCAKKNQQKWYRTIDRIYPHLAAQPKLLVPDIKGRANIVLEQGRYYPHHNLYYVTSTTWDLRALQTVLRSHLAYLFVSTYSTKMRGGYIRFQAQYLRRIRLPRWQDIARPLQDELITLSEEEDLTVLNEVVASVYKLSLAERRLIEG</sequence>
<feature type="domain" description="TaqI-like C-terminal specificity" evidence="9">
    <location>
        <begin position="434"/>
        <end position="534"/>
    </location>
</feature>
<evidence type="ECO:0000256" key="6">
    <source>
        <dbReference type="ARBA" id="ARBA00023125"/>
    </source>
</evidence>
<accession>A0ABS4DFK9</accession>
<dbReference type="Pfam" id="PF12950">
    <property type="entry name" value="TaqI_C"/>
    <property type="match status" value="1"/>
</dbReference>
<keyword evidence="5" id="KW-0680">Restriction system</keyword>
<keyword evidence="2 10" id="KW-0489">Methyltransferase</keyword>
<proteinExistence type="predicted"/>
<keyword evidence="11" id="KW-1185">Reference proteome</keyword>
<comment type="catalytic activity">
    <reaction evidence="7">
        <text>a 2'-deoxyadenosine in DNA + S-adenosyl-L-methionine = an N(6)-methyl-2'-deoxyadenosine in DNA + S-adenosyl-L-homocysteine + H(+)</text>
        <dbReference type="Rhea" id="RHEA:15197"/>
        <dbReference type="Rhea" id="RHEA-COMP:12418"/>
        <dbReference type="Rhea" id="RHEA-COMP:12419"/>
        <dbReference type="ChEBI" id="CHEBI:15378"/>
        <dbReference type="ChEBI" id="CHEBI:57856"/>
        <dbReference type="ChEBI" id="CHEBI:59789"/>
        <dbReference type="ChEBI" id="CHEBI:90615"/>
        <dbReference type="ChEBI" id="CHEBI:90616"/>
        <dbReference type="EC" id="2.1.1.72"/>
    </reaction>
</comment>
<dbReference type="PANTHER" id="PTHR33841">
    <property type="entry name" value="DNA METHYLTRANSFERASE YEEA-RELATED"/>
    <property type="match status" value="1"/>
</dbReference>
<keyword evidence="6" id="KW-0238">DNA-binding</keyword>
<dbReference type="InterPro" id="IPR002052">
    <property type="entry name" value="DNA_methylase_N6_adenine_CS"/>
</dbReference>